<dbReference type="InterPro" id="IPR003265">
    <property type="entry name" value="HhH-GPD_domain"/>
</dbReference>
<dbReference type="PANTHER" id="PTHR42944:SF1">
    <property type="entry name" value="ADENINE DNA GLYCOSYLASE"/>
    <property type="match status" value="1"/>
</dbReference>
<dbReference type="GO" id="GO:0034039">
    <property type="term" value="F:8-oxo-7,8-dihydroguanine DNA N-glycosylase activity"/>
    <property type="evidence" value="ECO:0007669"/>
    <property type="project" value="TreeGrafter"/>
</dbReference>
<keyword evidence="10" id="KW-0408">Iron</keyword>
<keyword evidence="9" id="KW-0378">Hydrolase</keyword>
<keyword evidence="12" id="KW-0234">DNA repair</keyword>
<evidence type="ECO:0000259" key="14">
    <source>
        <dbReference type="SMART" id="SM00478"/>
    </source>
</evidence>
<dbReference type="InterPro" id="IPR011257">
    <property type="entry name" value="DNA_glycosylase"/>
</dbReference>
<evidence type="ECO:0000313" key="15">
    <source>
        <dbReference type="EMBL" id="MYC97209.1"/>
    </source>
</evidence>
<dbReference type="SUPFAM" id="SSF48150">
    <property type="entry name" value="DNA-glycosylase"/>
    <property type="match status" value="1"/>
</dbReference>
<dbReference type="InterPro" id="IPR023170">
    <property type="entry name" value="HhH_base_excis_C"/>
</dbReference>
<dbReference type="Pfam" id="PF00730">
    <property type="entry name" value="HhH-GPD"/>
    <property type="match status" value="1"/>
</dbReference>
<organism evidence="15">
    <name type="scientific">Caldilineaceae bacterium SB0661_bin_32</name>
    <dbReference type="NCBI Taxonomy" id="2605255"/>
    <lineage>
        <taxon>Bacteria</taxon>
        <taxon>Bacillati</taxon>
        <taxon>Chloroflexota</taxon>
        <taxon>Caldilineae</taxon>
        <taxon>Caldilineales</taxon>
        <taxon>Caldilineaceae</taxon>
    </lineage>
</organism>
<accession>A0A6B1DC91</accession>
<comment type="catalytic activity">
    <reaction evidence="1">
        <text>Hydrolyzes free adenine bases from 7,8-dihydro-8-oxoguanine:adenine mismatched double-stranded DNA, leaving an apurinic site.</text>
        <dbReference type="EC" id="3.2.2.31"/>
    </reaction>
</comment>
<dbReference type="InterPro" id="IPR000445">
    <property type="entry name" value="HhH_motif"/>
</dbReference>
<dbReference type="InterPro" id="IPR004035">
    <property type="entry name" value="Endouclease-III_FeS-bd_BS"/>
</dbReference>
<dbReference type="GO" id="GO:0051539">
    <property type="term" value="F:4 iron, 4 sulfur cluster binding"/>
    <property type="evidence" value="ECO:0007669"/>
    <property type="project" value="UniProtKB-KW"/>
</dbReference>
<dbReference type="InterPro" id="IPR044298">
    <property type="entry name" value="MIG/MutY"/>
</dbReference>
<evidence type="ECO:0000256" key="8">
    <source>
        <dbReference type="ARBA" id="ARBA00022763"/>
    </source>
</evidence>
<dbReference type="GO" id="GO:0006298">
    <property type="term" value="P:mismatch repair"/>
    <property type="evidence" value="ECO:0007669"/>
    <property type="project" value="TreeGrafter"/>
</dbReference>
<dbReference type="SMART" id="SM00478">
    <property type="entry name" value="ENDO3c"/>
    <property type="match status" value="1"/>
</dbReference>
<dbReference type="GO" id="GO:0046872">
    <property type="term" value="F:metal ion binding"/>
    <property type="evidence" value="ECO:0007669"/>
    <property type="project" value="UniProtKB-KW"/>
</dbReference>
<dbReference type="Pfam" id="PF00633">
    <property type="entry name" value="HHH"/>
    <property type="match status" value="1"/>
</dbReference>
<dbReference type="AlphaFoldDB" id="A0A6B1DC91"/>
<protein>
    <recommendedName>
        <fullName evidence="5">Adenine DNA glycosylase</fullName>
        <ecNumber evidence="4">3.2.2.31</ecNumber>
    </recommendedName>
</protein>
<evidence type="ECO:0000256" key="2">
    <source>
        <dbReference type="ARBA" id="ARBA00001966"/>
    </source>
</evidence>
<evidence type="ECO:0000256" key="9">
    <source>
        <dbReference type="ARBA" id="ARBA00022801"/>
    </source>
</evidence>
<name>A0A6B1DC91_9CHLR</name>
<evidence type="ECO:0000256" key="5">
    <source>
        <dbReference type="ARBA" id="ARBA00022023"/>
    </source>
</evidence>
<sequence>MCQMQRSYSSGLSIQHFRAKLLEWYRKHGRRFPWRRRSASNYKKIIAEVLLQRTRAETVAEFFPIFVTRYPSWSQLATADEHELIALIRPVGLWRRRSKTLLNLSREMVKRNGRFPKDREQLEALPGVGQYIANSIMLLCHNNPQPLLDANMARVLERYFGPRKLRDIRYDPYLQDLASRVVDCPDSIALNWAILDFAAKTCSIRRPKCSQCVLASECSFAKEPGANRPRLPHNPRRMTHGK</sequence>
<dbReference type="GO" id="GO:0000701">
    <property type="term" value="F:purine-specific mismatch base pair DNA N-glycosylase activity"/>
    <property type="evidence" value="ECO:0007669"/>
    <property type="project" value="UniProtKB-EC"/>
</dbReference>
<evidence type="ECO:0000256" key="3">
    <source>
        <dbReference type="ARBA" id="ARBA00008343"/>
    </source>
</evidence>
<keyword evidence="11" id="KW-0411">Iron-sulfur</keyword>
<evidence type="ECO:0000256" key="7">
    <source>
        <dbReference type="ARBA" id="ARBA00022723"/>
    </source>
</evidence>
<evidence type="ECO:0000256" key="6">
    <source>
        <dbReference type="ARBA" id="ARBA00022485"/>
    </source>
</evidence>
<evidence type="ECO:0000256" key="12">
    <source>
        <dbReference type="ARBA" id="ARBA00023204"/>
    </source>
</evidence>
<evidence type="ECO:0000256" key="4">
    <source>
        <dbReference type="ARBA" id="ARBA00012045"/>
    </source>
</evidence>
<dbReference type="GO" id="GO:0006284">
    <property type="term" value="P:base-excision repair"/>
    <property type="evidence" value="ECO:0007669"/>
    <property type="project" value="InterPro"/>
</dbReference>
<dbReference type="PROSITE" id="PS00764">
    <property type="entry name" value="ENDONUCLEASE_III_1"/>
    <property type="match status" value="1"/>
</dbReference>
<evidence type="ECO:0000256" key="1">
    <source>
        <dbReference type="ARBA" id="ARBA00000843"/>
    </source>
</evidence>
<dbReference type="GO" id="GO:0032357">
    <property type="term" value="F:oxidized purine DNA binding"/>
    <property type="evidence" value="ECO:0007669"/>
    <property type="project" value="TreeGrafter"/>
</dbReference>
<dbReference type="PIRSF" id="PIRSF001435">
    <property type="entry name" value="Nth"/>
    <property type="match status" value="1"/>
</dbReference>
<dbReference type="Gene3D" id="1.10.340.30">
    <property type="entry name" value="Hypothetical protein, domain 2"/>
    <property type="match status" value="1"/>
</dbReference>
<evidence type="ECO:0000256" key="10">
    <source>
        <dbReference type="ARBA" id="ARBA00023004"/>
    </source>
</evidence>
<dbReference type="PANTHER" id="PTHR42944">
    <property type="entry name" value="ADENINE DNA GLYCOSYLASE"/>
    <property type="match status" value="1"/>
</dbReference>
<comment type="caution">
    <text evidence="15">The sequence shown here is derived from an EMBL/GenBank/DDBJ whole genome shotgun (WGS) entry which is preliminary data.</text>
</comment>
<evidence type="ECO:0000256" key="13">
    <source>
        <dbReference type="ARBA" id="ARBA00023295"/>
    </source>
</evidence>
<keyword evidence="7" id="KW-0479">Metal-binding</keyword>
<dbReference type="Gene3D" id="1.10.1670.10">
    <property type="entry name" value="Helix-hairpin-Helix base-excision DNA repair enzymes (C-terminal)"/>
    <property type="match status" value="1"/>
</dbReference>
<comment type="similarity">
    <text evidence="3">Belongs to the Nth/MutY family.</text>
</comment>
<proteinExistence type="inferred from homology"/>
<keyword evidence="6" id="KW-0004">4Fe-4S</keyword>
<comment type="cofactor">
    <cofactor evidence="2">
        <name>[4Fe-4S] cluster</name>
        <dbReference type="ChEBI" id="CHEBI:49883"/>
    </cofactor>
</comment>
<feature type="domain" description="HhH-GPD" evidence="14">
    <location>
        <begin position="50"/>
        <end position="200"/>
    </location>
</feature>
<reference evidence="15" key="1">
    <citation type="submission" date="2019-09" db="EMBL/GenBank/DDBJ databases">
        <title>Characterisation of the sponge microbiome using genome-centric metagenomics.</title>
        <authorList>
            <person name="Engelberts J.P."/>
            <person name="Robbins S.J."/>
            <person name="De Goeij J.M."/>
            <person name="Aranda M."/>
            <person name="Bell S.C."/>
            <person name="Webster N.S."/>
        </authorList>
    </citation>
    <scope>NUCLEOTIDE SEQUENCE</scope>
    <source>
        <strain evidence="15">SB0661_bin_32</strain>
    </source>
</reference>
<dbReference type="EMBL" id="VXMH01000108">
    <property type="protein sequence ID" value="MYC97209.1"/>
    <property type="molecule type" value="Genomic_DNA"/>
</dbReference>
<evidence type="ECO:0000256" key="11">
    <source>
        <dbReference type="ARBA" id="ARBA00023014"/>
    </source>
</evidence>
<dbReference type="EC" id="3.2.2.31" evidence="4"/>
<dbReference type="GO" id="GO:0035485">
    <property type="term" value="F:adenine/guanine mispair binding"/>
    <property type="evidence" value="ECO:0007669"/>
    <property type="project" value="TreeGrafter"/>
</dbReference>
<gene>
    <name evidence="15" type="ORF">F4X14_19810</name>
</gene>
<keyword evidence="8" id="KW-0227">DNA damage</keyword>
<dbReference type="CDD" id="cd00056">
    <property type="entry name" value="ENDO3c"/>
    <property type="match status" value="1"/>
</dbReference>
<keyword evidence="13" id="KW-0326">Glycosidase</keyword>